<evidence type="ECO:0000256" key="4">
    <source>
        <dbReference type="ARBA" id="ARBA00022989"/>
    </source>
</evidence>
<keyword evidence="4 6" id="KW-1133">Transmembrane helix</keyword>
<dbReference type="RefSeq" id="WP_184659471.1">
    <property type="nucleotide sequence ID" value="NZ_CP031518.1"/>
</dbReference>
<feature type="transmembrane region" description="Helical" evidence="6">
    <location>
        <begin position="215"/>
        <end position="236"/>
    </location>
</feature>
<evidence type="ECO:0000259" key="7">
    <source>
        <dbReference type="PROSITE" id="PS50042"/>
    </source>
</evidence>
<feature type="transmembrane region" description="Helical" evidence="6">
    <location>
        <begin position="139"/>
        <end position="162"/>
    </location>
</feature>
<evidence type="ECO:0000256" key="1">
    <source>
        <dbReference type="ARBA" id="ARBA00004651"/>
    </source>
</evidence>
<comment type="subcellular location">
    <subcellularLocation>
        <location evidence="1">Cell membrane</location>
        <topology evidence="1">Multi-pass membrane protein</topology>
    </subcellularLocation>
</comment>
<comment type="caution">
    <text evidence="8">The sequence shown here is derived from an EMBL/GenBank/DDBJ whole genome shotgun (WGS) entry which is preliminary data.</text>
</comment>
<evidence type="ECO:0000256" key="6">
    <source>
        <dbReference type="SAM" id="Phobius"/>
    </source>
</evidence>
<proteinExistence type="predicted"/>
<sequence length="426" mass="49140">MSRQNPRKVTFITFSQSIFLTTKYFLQNRLLSFAGSCAFSFLFSVIPLFIMVIMVLVRFLHASPKTISTIISAIPALENYLNSDFVIQSVQSIRTVSSFEIIAGIFIIWMARRFFASIFDSMQNIFHTQVKRKALFNQILTFGTEIIIVLISSAVFFVYISLQTIASFEFIREIPQLDFLYYDILSGKLIKFLPNFLIFLVVTVLFRSASGTKPSLILCTSISLLCTTSFWIFRIIMHFFLNVSRYDLIYGVLGNVIILFMDIFFFFVFFLVFAQFIYVVQFFDELLLGELYLLPDIEQTGLGAEIKRAFFIRPDFLIATNQSNVFSYKPGEIIFNKDDNDSFAYYIINGSVKLIPEIEVPEVNVLIHRGEFFGETSCLLDQSRTFTAMAVLSTKIIKIDSERFRFLVHQNPEAAKKLLKQISPFF</sequence>
<dbReference type="PANTHER" id="PTHR30213">
    <property type="entry name" value="INNER MEMBRANE PROTEIN YHJD"/>
    <property type="match status" value="1"/>
</dbReference>
<accession>A0A7W8LMF1</accession>
<feature type="domain" description="Cyclic nucleotide-binding" evidence="7">
    <location>
        <begin position="328"/>
        <end position="425"/>
    </location>
</feature>
<keyword evidence="3 6" id="KW-0812">Transmembrane</keyword>
<evidence type="ECO:0000313" key="9">
    <source>
        <dbReference type="Proteomes" id="UP000518887"/>
    </source>
</evidence>
<feature type="transmembrane region" description="Helical" evidence="6">
    <location>
        <begin position="248"/>
        <end position="278"/>
    </location>
</feature>
<evidence type="ECO:0000256" key="5">
    <source>
        <dbReference type="ARBA" id="ARBA00023136"/>
    </source>
</evidence>
<evidence type="ECO:0000256" key="3">
    <source>
        <dbReference type="ARBA" id="ARBA00022692"/>
    </source>
</evidence>
<dbReference type="PANTHER" id="PTHR30213:SF0">
    <property type="entry name" value="UPF0761 MEMBRANE PROTEIN YIHY"/>
    <property type="match status" value="1"/>
</dbReference>
<feature type="transmembrane region" description="Helical" evidence="6">
    <location>
        <begin position="38"/>
        <end position="60"/>
    </location>
</feature>
<organism evidence="8 9">
    <name type="scientific">Treponema ruminis</name>
    <dbReference type="NCBI Taxonomy" id="744515"/>
    <lineage>
        <taxon>Bacteria</taxon>
        <taxon>Pseudomonadati</taxon>
        <taxon>Spirochaetota</taxon>
        <taxon>Spirochaetia</taxon>
        <taxon>Spirochaetales</taxon>
        <taxon>Treponemataceae</taxon>
        <taxon>Treponema</taxon>
    </lineage>
</organism>
<dbReference type="InterPro" id="IPR018490">
    <property type="entry name" value="cNMP-bd_dom_sf"/>
</dbReference>
<reference evidence="8 9" key="1">
    <citation type="submission" date="2020-08" db="EMBL/GenBank/DDBJ databases">
        <title>Genomic Encyclopedia of Type Strains, Phase IV (KMG-IV): sequencing the most valuable type-strain genomes for metagenomic binning, comparative biology and taxonomic classification.</title>
        <authorList>
            <person name="Goeker M."/>
        </authorList>
    </citation>
    <scope>NUCLEOTIDE SEQUENCE [LARGE SCALE GENOMIC DNA]</scope>
    <source>
        <strain evidence="8 9">DSM 103462</strain>
    </source>
</reference>
<dbReference type="SUPFAM" id="SSF51206">
    <property type="entry name" value="cAMP-binding domain-like"/>
    <property type="match status" value="1"/>
</dbReference>
<feature type="transmembrane region" description="Helical" evidence="6">
    <location>
        <begin position="192"/>
        <end position="209"/>
    </location>
</feature>
<keyword evidence="5 6" id="KW-0472">Membrane</keyword>
<keyword evidence="2" id="KW-1003">Cell membrane</keyword>
<dbReference type="Pfam" id="PF03631">
    <property type="entry name" value="Virul_fac_BrkB"/>
    <property type="match status" value="1"/>
</dbReference>
<dbReference type="GO" id="GO:0005886">
    <property type="term" value="C:plasma membrane"/>
    <property type="evidence" value="ECO:0007669"/>
    <property type="project" value="UniProtKB-SubCell"/>
</dbReference>
<dbReference type="Gene3D" id="2.60.120.10">
    <property type="entry name" value="Jelly Rolls"/>
    <property type="match status" value="1"/>
</dbReference>
<dbReference type="InterPro" id="IPR014710">
    <property type="entry name" value="RmlC-like_jellyroll"/>
</dbReference>
<feature type="transmembrane region" description="Helical" evidence="6">
    <location>
        <begin position="101"/>
        <end position="119"/>
    </location>
</feature>
<dbReference type="Pfam" id="PF00027">
    <property type="entry name" value="cNMP_binding"/>
    <property type="match status" value="1"/>
</dbReference>
<dbReference type="InterPro" id="IPR000595">
    <property type="entry name" value="cNMP-bd_dom"/>
</dbReference>
<dbReference type="InterPro" id="IPR017039">
    <property type="entry name" value="Virul_fac_BrkB"/>
</dbReference>
<name>A0A7W8LMF1_9SPIR</name>
<dbReference type="PROSITE" id="PS50042">
    <property type="entry name" value="CNMP_BINDING_3"/>
    <property type="match status" value="1"/>
</dbReference>
<evidence type="ECO:0000256" key="2">
    <source>
        <dbReference type="ARBA" id="ARBA00022475"/>
    </source>
</evidence>
<dbReference type="CDD" id="cd00038">
    <property type="entry name" value="CAP_ED"/>
    <property type="match status" value="1"/>
</dbReference>
<dbReference type="AlphaFoldDB" id="A0A7W8LMF1"/>
<keyword evidence="9" id="KW-1185">Reference proteome</keyword>
<evidence type="ECO:0000313" key="8">
    <source>
        <dbReference type="EMBL" id="MBB5226323.1"/>
    </source>
</evidence>
<protein>
    <submittedName>
        <fullName evidence="8">Membrane protein</fullName>
    </submittedName>
</protein>
<gene>
    <name evidence="8" type="ORF">HNP76_001696</name>
</gene>
<dbReference type="EMBL" id="JACHFQ010000005">
    <property type="protein sequence ID" value="MBB5226323.1"/>
    <property type="molecule type" value="Genomic_DNA"/>
</dbReference>
<dbReference type="Proteomes" id="UP000518887">
    <property type="component" value="Unassembled WGS sequence"/>
</dbReference>